<gene>
    <name evidence="2" type="ORF">UFOVP46_100</name>
</gene>
<sequence>MDNELLDVLQQEASLFDNDPVADIEDILSRVFGNPAVGSFGQPIEEVATPAPAQTKRFNTEVTNDDTLDKDYERLIRMTQVFSKFASMLTLRNIRVGIEHDYHSAPDAPAWSDSDSITFNRSKIKGLDTPKAVTALKGLSLHEICHILLTPRDGTLLVKNVRAGKVWQAFNALEDMRIEMFMSSRFSNVAEWLSATVLQFLFDQPDQIKYQFPLTYGRKYLPVELREMARSQYVQPNDIAEFESLIDEYIVMNMSDPANYKRAYEIIEAYDKLIKNINEGQGYGEGWSTIKDANGHGVRKTAEWKPGNGKAMNKAQQQAIAVRIDTDNGEGYGTASDKAEPQDAGDGTPGSSVSAGAPGNGGLLDTIQDLLQDIYDSKQHEIEETIRQFNGEASLTAKEMAAPTRGDWTKMMPVDPKTVQVSRSFGAELEQLRGDHDPAWDRRVESGRLNVQRYVTGGEVDEAFDQWELGRADAVDIECVILLDNSGSMSWCMNNAYQSMWAIKRALDKINASTTVVTFADQANLLYSSTERAGISMKYDGTGGGTEPAKAVQYAHSVLANSNRAIKLCITITDGEWWNANATDNLLRQLRKSGVLTALAYVVDPERLSDGDTLKINSHGCEVATNITDSRDLFTLARKLVKVGVGRNLA</sequence>
<dbReference type="CDD" id="cd00198">
    <property type="entry name" value="vWFA"/>
    <property type="match status" value="1"/>
</dbReference>
<dbReference type="SUPFAM" id="SSF53300">
    <property type="entry name" value="vWA-like"/>
    <property type="match status" value="1"/>
</dbReference>
<evidence type="ECO:0000256" key="1">
    <source>
        <dbReference type="SAM" id="MobiDB-lite"/>
    </source>
</evidence>
<name>A0A6J5KNB7_9CAUD</name>
<accession>A0A6J5KNB7</accession>
<reference evidence="2" key="1">
    <citation type="submission" date="2020-04" db="EMBL/GenBank/DDBJ databases">
        <authorList>
            <person name="Chiriac C."/>
            <person name="Salcher M."/>
            <person name="Ghai R."/>
            <person name="Kavagutti S V."/>
        </authorList>
    </citation>
    <scope>NUCLEOTIDE SEQUENCE</scope>
</reference>
<feature type="region of interest" description="Disordered" evidence="1">
    <location>
        <begin position="327"/>
        <end position="361"/>
    </location>
</feature>
<proteinExistence type="predicted"/>
<dbReference type="Gene3D" id="3.40.50.410">
    <property type="entry name" value="von Willebrand factor, type A domain"/>
    <property type="match status" value="1"/>
</dbReference>
<protein>
    <submittedName>
        <fullName evidence="2">VWFA domain containing protein</fullName>
    </submittedName>
</protein>
<dbReference type="InterPro" id="IPR036465">
    <property type="entry name" value="vWFA_dom_sf"/>
</dbReference>
<evidence type="ECO:0000313" key="2">
    <source>
        <dbReference type="EMBL" id="CAB4123818.1"/>
    </source>
</evidence>
<dbReference type="EMBL" id="LR796174">
    <property type="protein sequence ID" value="CAB4123818.1"/>
    <property type="molecule type" value="Genomic_DNA"/>
</dbReference>
<organism evidence="2">
    <name type="scientific">uncultured Caudovirales phage</name>
    <dbReference type="NCBI Taxonomy" id="2100421"/>
    <lineage>
        <taxon>Viruses</taxon>
        <taxon>Duplodnaviria</taxon>
        <taxon>Heunggongvirae</taxon>
        <taxon>Uroviricota</taxon>
        <taxon>Caudoviricetes</taxon>
        <taxon>Peduoviridae</taxon>
        <taxon>Maltschvirus</taxon>
        <taxon>Maltschvirus maltsch</taxon>
    </lineage>
</organism>